<evidence type="ECO:0000313" key="8">
    <source>
        <dbReference type="Proteomes" id="UP000187313"/>
    </source>
</evidence>
<protein>
    <recommendedName>
        <fullName evidence="9">DNA-binding response regulator</fullName>
    </recommendedName>
</protein>
<dbReference type="CDD" id="cd17536">
    <property type="entry name" value="REC_YesN-like"/>
    <property type="match status" value="1"/>
</dbReference>
<evidence type="ECO:0000256" key="2">
    <source>
        <dbReference type="ARBA" id="ARBA00023125"/>
    </source>
</evidence>
<name>A0ABX3HP67_9BACL</name>
<dbReference type="SUPFAM" id="SSF52172">
    <property type="entry name" value="CheY-like"/>
    <property type="match status" value="1"/>
</dbReference>
<dbReference type="PROSITE" id="PS01124">
    <property type="entry name" value="HTH_ARAC_FAMILY_2"/>
    <property type="match status" value="1"/>
</dbReference>
<dbReference type="Proteomes" id="UP000187313">
    <property type="component" value="Unassembled WGS sequence"/>
</dbReference>
<evidence type="ECO:0008006" key="9">
    <source>
        <dbReference type="Google" id="ProtNLM"/>
    </source>
</evidence>
<sequence length="499" mass="57091">MLRIAIVDDEILIREGLARMISKENTEFLVIGTYSDGKHLLDELPSLQLDVVITDIRMPQINGLELIKQLKGSHPQIRSILMSGFVEFNYAREAIRSSAVDYLLKPIDKEQLFELLYQLEEEQQFSRDKEVRHRSGLLLTLLQGDEPPSPLLLLSLTLPQPYFSVFVFKGRSREPVCFCVDRLRQEMAFSIDSLEIQNGLHVCILYSTKQLSDSDRNEIGDRIRISANGMILHVGTSSSYNDTAKLRQAYLDAKLACSIGIYNPDRLHYANIQNIQQSEINILEPFNAIKEPLIHDLQILNMEGALERVHNLFSVLKSQQAMPHQILRVCRWVIESAQKELQEFEALYKGAPYLGLDESIASSMSFSEIERSFTNHFSSILFEIRVHRLEMSGTAVETIKRWISANYNQHADLNTLANMVFLTPSYLSKLFKQETGLTLTDYITEIRLRKAKHLLKNAPDLKIHEIGAEVGYGDPAYFNKLFKRVVGVTPNEYKRISIV</sequence>
<evidence type="ECO:0000256" key="4">
    <source>
        <dbReference type="PROSITE-ProRule" id="PRU00169"/>
    </source>
</evidence>
<keyword evidence="8" id="KW-1185">Reference proteome</keyword>
<evidence type="ECO:0000259" key="6">
    <source>
        <dbReference type="PROSITE" id="PS50110"/>
    </source>
</evidence>
<dbReference type="SUPFAM" id="SSF46689">
    <property type="entry name" value="Homeodomain-like"/>
    <property type="match status" value="2"/>
</dbReference>
<proteinExistence type="predicted"/>
<dbReference type="Pfam" id="PF00072">
    <property type="entry name" value="Response_reg"/>
    <property type="match status" value="1"/>
</dbReference>
<dbReference type="PANTHER" id="PTHR43280">
    <property type="entry name" value="ARAC-FAMILY TRANSCRIPTIONAL REGULATOR"/>
    <property type="match status" value="1"/>
</dbReference>
<keyword evidence="1" id="KW-0805">Transcription regulation</keyword>
<keyword evidence="2" id="KW-0238">DNA-binding</keyword>
<dbReference type="RefSeq" id="WP_076299084.1">
    <property type="nucleotide sequence ID" value="NZ_MPTD01000006.1"/>
</dbReference>
<keyword evidence="4" id="KW-0597">Phosphoprotein</keyword>
<evidence type="ECO:0000259" key="5">
    <source>
        <dbReference type="PROSITE" id="PS01124"/>
    </source>
</evidence>
<dbReference type="PROSITE" id="PS50110">
    <property type="entry name" value="RESPONSE_REGULATORY"/>
    <property type="match status" value="1"/>
</dbReference>
<feature type="domain" description="Response regulatory" evidence="6">
    <location>
        <begin position="3"/>
        <end position="120"/>
    </location>
</feature>
<dbReference type="InterPro" id="IPR009057">
    <property type="entry name" value="Homeodomain-like_sf"/>
</dbReference>
<accession>A0ABX3HP67</accession>
<dbReference type="Gene3D" id="1.10.10.60">
    <property type="entry name" value="Homeodomain-like"/>
    <property type="match status" value="2"/>
</dbReference>
<evidence type="ECO:0000256" key="1">
    <source>
        <dbReference type="ARBA" id="ARBA00023015"/>
    </source>
</evidence>
<dbReference type="PROSITE" id="PS00041">
    <property type="entry name" value="HTH_ARAC_FAMILY_1"/>
    <property type="match status" value="1"/>
</dbReference>
<dbReference type="InterPro" id="IPR001789">
    <property type="entry name" value="Sig_transdc_resp-reg_receiver"/>
</dbReference>
<dbReference type="EMBL" id="MPTD01000006">
    <property type="protein sequence ID" value="OMD52634.1"/>
    <property type="molecule type" value="Genomic_DNA"/>
</dbReference>
<dbReference type="PRINTS" id="PR00032">
    <property type="entry name" value="HTHARAC"/>
</dbReference>
<comment type="caution">
    <text evidence="7">The sequence shown here is derived from an EMBL/GenBank/DDBJ whole genome shotgun (WGS) entry which is preliminary data.</text>
</comment>
<reference evidence="7 8" key="1">
    <citation type="submission" date="2016-10" db="EMBL/GenBank/DDBJ databases">
        <title>Paenibacillus species isolates.</title>
        <authorList>
            <person name="Beno S.M."/>
        </authorList>
    </citation>
    <scope>NUCLEOTIDE SEQUENCE [LARGE SCALE GENOMIC DNA]</scope>
    <source>
        <strain evidence="7 8">FSL R5-0923</strain>
    </source>
</reference>
<dbReference type="PANTHER" id="PTHR43280:SF2">
    <property type="entry name" value="HTH-TYPE TRANSCRIPTIONAL REGULATOR EXSA"/>
    <property type="match status" value="1"/>
</dbReference>
<evidence type="ECO:0000313" key="7">
    <source>
        <dbReference type="EMBL" id="OMD52634.1"/>
    </source>
</evidence>
<dbReference type="InterPro" id="IPR018062">
    <property type="entry name" value="HTH_AraC-typ_CS"/>
</dbReference>
<feature type="domain" description="HTH araC/xylS-type" evidence="5">
    <location>
        <begin position="397"/>
        <end position="496"/>
    </location>
</feature>
<dbReference type="Gene3D" id="3.40.50.2300">
    <property type="match status" value="1"/>
</dbReference>
<dbReference type="InterPro" id="IPR020449">
    <property type="entry name" value="Tscrpt_reg_AraC-type_HTH"/>
</dbReference>
<dbReference type="Pfam" id="PF12833">
    <property type="entry name" value="HTH_18"/>
    <property type="match status" value="1"/>
</dbReference>
<gene>
    <name evidence="7" type="ORF">BSK51_10305</name>
</gene>
<organism evidence="7 8">
    <name type="scientific">Paenibacillus odorifer</name>
    <dbReference type="NCBI Taxonomy" id="189426"/>
    <lineage>
        <taxon>Bacteria</taxon>
        <taxon>Bacillati</taxon>
        <taxon>Bacillota</taxon>
        <taxon>Bacilli</taxon>
        <taxon>Bacillales</taxon>
        <taxon>Paenibacillaceae</taxon>
        <taxon>Paenibacillus</taxon>
    </lineage>
</organism>
<evidence type="ECO:0000256" key="3">
    <source>
        <dbReference type="ARBA" id="ARBA00023163"/>
    </source>
</evidence>
<dbReference type="InterPro" id="IPR011006">
    <property type="entry name" value="CheY-like_superfamily"/>
</dbReference>
<keyword evidence="3" id="KW-0804">Transcription</keyword>
<dbReference type="InterPro" id="IPR018060">
    <property type="entry name" value="HTH_AraC"/>
</dbReference>
<dbReference type="SMART" id="SM00448">
    <property type="entry name" value="REC"/>
    <property type="match status" value="1"/>
</dbReference>
<feature type="modified residue" description="4-aspartylphosphate" evidence="4">
    <location>
        <position position="55"/>
    </location>
</feature>
<dbReference type="SMART" id="SM00342">
    <property type="entry name" value="HTH_ARAC"/>
    <property type="match status" value="1"/>
</dbReference>